<feature type="domain" description="DOMON" evidence="9">
    <location>
        <begin position="32"/>
        <end position="154"/>
    </location>
</feature>
<keyword evidence="6 7" id="KW-0472">Membrane</keyword>
<evidence type="ECO:0000256" key="2">
    <source>
        <dbReference type="ARBA" id="ARBA00022448"/>
    </source>
</evidence>
<dbReference type="GO" id="GO:0016020">
    <property type="term" value="C:membrane"/>
    <property type="evidence" value="ECO:0007669"/>
    <property type="project" value="UniProtKB-SubCell"/>
</dbReference>
<dbReference type="InParanoid" id="A0A0L0HH35"/>
<sequence length="405" mass="44553">MLDRRRLSFTLGLFVLFIQTVLASPQCFQVGQPVFCVYSNNIGNNEVRIRMEFPKELGWVGFGIGASMDAADVMMAYPVSNGQNVAITRRTANGHRLPTLNPTQDLQIIANSTGIFTINNVQKYVVTFDRSIASPGNNLPAIQSSSQSFIWAGYAGAPPASATNVPRHTARGTTTGNLMDGSMAFSETQPDGTTSNVVHDAAANTGNLIQAHGILMFLGWVVLAPLAIVIARFFKPALGVWWFRLHWALMLLAAGVFTYVGFGLVYHVVGVKGASHFNVKANGAHVVIGLLIIILSAPQLALGWIIDRLFNPTRKYIPWWDKVHWWLGRIVFLLALVNIPLGIALYNDHEGTKKTWPYVVFGILCALWVGVFAYLQFRVGQRHHVEKGDKYEEQGLKSDSSATVV</sequence>
<dbReference type="GeneID" id="27687975"/>
<dbReference type="Pfam" id="PF03188">
    <property type="entry name" value="Cytochrom_B561"/>
    <property type="match status" value="1"/>
</dbReference>
<evidence type="ECO:0000256" key="1">
    <source>
        <dbReference type="ARBA" id="ARBA00004370"/>
    </source>
</evidence>
<evidence type="ECO:0000313" key="11">
    <source>
        <dbReference type="EMBL" id="KND00190.1"/>
    </source>
</evidence>
<dbReference type="Gene3D" id="2.60.40.1210">
    <property type="entry name" value="Cellobiose dehydrogenase, cytochrome domain"/>
    <property type="match status" value="1"/>
</dbReference>
<dbReference type="CDD" id="cd09630">
    <property type="entry name" value="CDH_like_cytochrome"/>
    <property type="match status" value="1"/>
</dbReference>
<dbReference type="InterPro" id="IPR005018">
    <property type="entry name" value="DOMON_domain"/>
</dbReference>
<protein>
    <recommendedName>
        <fullName evidence="13">Cytochrome b561 domain-containing protein</fullName>
    </recommendedName>
</protein>
<dbReference type="AlphaFoldDB" id="A0A0L0HH35"/>
<dbReference type="OMA" id="IVWYIWV"/>
<feature type="transmembrane region" description="Helical" evidence="7">
    <location>
        <begin position="358"/>
        <end position="377"/>
    </location>
</feature>
<dbReference type="InterPro" id="IPR006593">
    <property type="entry name" value="Cyt_b561/ferric_Rdtase_TM"/>
</dbReference>
<evidence type="ECO:0000256" key="5">
    <source>
        <dbReference type="ARBA" id="ARBA00022989"/>
    </source>
</evidence>
<keyword evidence="5 7" id="KW-1133">Transmembrane helix</keyword>
<gene>
    <name evidence="11" type="ORF">SPPG_04530</name>
</gene>
<dbReference type="STRING" id="645134.A0A0L0HH35"/>
<reference evidence="11 12" key="1">
    <citation type="submission" date="2009-08" db="EMBL/GenBank/DDBJ databases">
        <title>The Genome Sequence of Spizellomyces punctatus strain DAOM BR117.</title>
        <authorList>
            <consortium name="The Broad Institute Genome Sequencing Platform"/>
            <person name="Russ C."/>
            <person name="Cuomo C."/>
            <person name="Shea T."/>
            <person name="Young S.K."/>
            <person name="Zeng Q."/>
            <person name="Koehrsen M."/>
            <person name="Haas B."/>
            <person name="Borodovsky M."/>
            <person name="Guigo R."/>
            <person name="Alvarado L."/>
            <person name="Berlin A."/>
            <person name="Bochicchio J."/>
            <person name="Borenstein D."/>
            <person name="Chapman S."/>
            <person name="Chen Z."/>
            <person name="Engels R."/>
            <person name="Freedman E."/>
            <person name="Gellesch M."/>
            <person name="Goldberg J."/>
            <person name="Griggs A."/>
            <person name="Gujja S."/>
            <person name="Heiman D."/>
            <person name="Hepburn T."/>
            <person name="Howarth C."/>
            <person name="Jen D."/>
            <person name="Larson L."/>
            <person name="Lewis B."/>
            <person name="Mehta T."/>
            <person name="Park D."/>
            <person name="Pearson M."/>
            <person name="Roberts A."/>
            <person name="Saif S."/>
            <person name="Shenoy N."/>
            <person name="Sisk P."/>
            <person name="Stolte C."/>
            <person name="Sykes S."/>
            <person name="Thomson T."/>
            <person name="Walk T."/>
            <person name="White J."/>
            <person name="Yandava C."/>
            <person name="Burger G."/>
            <person name="Gray M.W."/>
            <person name="Holland P.W.H."/>
            <person name="King N."/>
            <person name="Lang F.B.F."/>
            <person name="Roger A.J."/>
            <person name="Ruiz-Trillo I."/>
            <person name="Lander E."/>
            <person name="Nusbaum C."/>
        </authorList>
    </citation>
    <scope>NUCLEOTIDE SEQUENCE [LARGE SCALE GENOMIC DNA]</scope>
    <source>
        <strain evidence="11 12">DAOM BR117</strain>
    </source>
</reference>
<feature type="transmembrane region" description="Helical" evidence="7">
    <location>
        <begin position="326"/>
        <end position="346"/>
    </location>
</feature>
<evidence type="ECO:0000256" key="8">
    <source>
        <dbReference type="SAM" id="SignalP"/>
    </source>
</evidence>
<dbReference type="VEuPathDB" id="FungiDB:SPPG_04530"/>
<comment type="subcellular location">
    <subcellularLocation>
        <location evidence="1">Membrane</location>
    </subcellularLocation>
</comment>
<evidence type="ECO:0000259" key="10">
    <source>
        <dbReference type="PROSITE" id="PS50939"/>
    </source>
</evidence>
<keyword evidence="4" id="KW-0249">Electron transport</keyword>
<dbReference type="SUPFAM" id="SSF49344">
    <property type="entry name" value="CBD9-like"/>
    <property type="match status" value="1"/>
</dbReference>
<keyword evidence="3 7" id="KW-0812">Transmembrane</keyword>
<dbReference type="CDD" id="cd08760">
    <property type="entry name" value="Cyt_b561_FRRS1_like"/>
    <property type="match status" value="1"/>
</dbReference>
<dbReference type="PANTHER" id="PTHR47797:SF3">
    <property type="entry name" value="CYTOCHROME B561 DOMAIN-CONTAINING PROTEIN"/>
    <property type="match status" value="1"/>
</dbReference>
<evidence type="ECO:0000256" key="7">
    <source>
        <dbReference type="SAM" id="Phobius"/>
    </source>
</evidence>
<keyword evidence="12" id="KW-1185">Reference proteome</keyword>
<evidence type="ECO:0000256" key="6">
    <source>
        <dbReference type="ARBA" id="ARBA00023136"/>
    </source>
</evidence>
<feature type="domain" description="Cytochrome b561" evidence="10">
    <location>
        <begin position="175"/>
        <end position="381"/>
    </location>
</feature>
<dbReference type="Gene3D" id="1.20.120.1770">
    <property type="match status" value="1"/>
</dbReference>
<dbReference type="PROSITE" id="PS50939">
    <property type="entry name" value="CYTOCHROME_B561"/>
    <property type="match status" value="1"/>
</dbReference>
<keyword evidence="2" id="KW-0813">Transport</keyword>
<organism evidence="11 12">
    <name type="scientific">Spizellomyces punctatus (strain DAOM BR117)</name>
    <dbReference type="NCBI Taxonomy" id="645134"/>
    <lineage>
        <taxon>Eukaryota</taxon>
        <taxon>Fungi</taxon>
        <taxon>Fungi incertae sedis</taxon>
        <taxon>Chytridiomycota</taxon>
        <taxon>Chytridiomycota incertae sedis</taxon>
        <taxon>Chytridiomycetes</taxon>
        <taxon>Spizellomycetales</taxon>
        <taxon>Spizellomycetaceae</taxon>
        <taxon>Spizellomyces</taxon>
    </lineage>
</organism>
<dbReference type="RefSeq" id="XP_016608229.1">
    <property type="nucleotide sequence ID" value="XM_016752764.1"/>
</dbReference>
<keyword evidence="8" id="KW-0732">Signal</keyword>
<proteinExistence type="predicted"/>
<accession>A0A0L0HH35</accession>
<feature type="signal peptide" evidence="8">
    <location>
        <begin position="1"/>
        <end position="23"/>
    </location>
</feature>
<dbReference type="Pfam" id="PF16010">
    <property type="entry name" value="CDH-cyt"/>
    <property type="match status" value="1"/>
</dbReference>
<feature type="transmembrane region" description="Helical" evidence="7">
    <location>
        <begin position="286"/>
        <end position="306"/>
    </location>
</feature>
<dbReference type="PROSITE" id="PS50836">
    <property type="entry name" value="DOMON"/>
    <property type="match status" value="1"/>
</dbReference>
<evidence type="ECO:0000256" key="3">
    <source>
        <dbReference type="ARBA" id="ARBA00022692"/>
    </source>
</evidence>
<evidence type="ECO:0000313" key="12">
    <source>
        <dbReference type="Proteomes" id="UP000053201"/>
    </source>
</evidence>
<dbReference type="SMART" id="SM00665">
    <property type="entry name" value="B561"/>
    <property type="match status" value="1"/>
</dbReference>
<dbReference type="InterPro" id="IPR015920">
    <property type="entry name" value="Cellobiose_DH-like_cyt"/>
</dbReference>
<feature type="chain" id="PRO_5005540062" description="Cytochrome b561 domain-containing protein" evidence="8">
    <location>
        <begin position="24"/>
        <end position="405"/>
    </location>
</feature>
<dbReference type="OrthoDB" id="19261at2759"/>
<evidence type="ECO:0000256" key="4">
    <source>
        <dbReference type="ARBA" id="ARBA00022982"/>
    </source>
</evidence>
<feature type="transmembrane region" description="Helical" evidence="7">
    <location>
        <begin position="214"/>
        <end position="234"/>
    </location>
</feature>
<feature type="transmembrane region" description="Helical" evidence="7">
    <location>
        <begin position="246"/>
        <end position="266"/>
    </location>
</feature>
<evidence type="ECO:0008006" key="13">
    <source>
        <dbReference type="Google" id="ProtNLM"/>
    </source>
</evidence>
<evidence type="ECO:0000259" key="9">
    <source>
        <dbReference type="PROSITE" id="PS50836"/>
    </source>
</evidence>
<dbReference type="Proteomes" id="UP000053201">
    <property type="component" value="Unassembled WGS sequence"/>
</dbReference>
<dbReference type="EMBL" id="KQ257456">
    <property type="protein sequence ID" value="KND00190.1"/>
    <property type="molecule type" value="Genomic_DNA"/>
</dbReference>
<dbReference type="PANTHER" id="PTHR47797">
    <property type="entry name" value="DEHYDROGENASE, PUTATIVE (AFU_ORTHOLOGUE AFUA_8G05805)-RELATED"/>
    <property type="match status" value="1"/>
</dbReference>
<name>A0A0L0HH35_SPIPD</name>
<dbReference type="eggNOG" id="ENOG502S50Z">
    <property type="taxonomic scope" value="Eukaryota"/>
</dbReference>